<comment type="similarity">
    <text evidence="4 13 14">Belongs to the APS kinase family.</text>
</comment>
<feature type="binding site" evidence="13">
    <location>
        <begin position="32"/>
        <end position="39"/>
    </location>
    <ligand>
        <name>ATP</name>
        <dbReference type="ChEBI" id="CHEBI:30616"/>
    </ligand>
</feature>
<evidence type="ECO:0000256" key="2">
    <source>
        <dbReference type="ARBA" id="ARBA00002632"/>
    </source>
</evidence>
<reference evidence="16 17" key="1">
    <citation type="submission" date="2020-12" db="EMBL/GenBank/DDBJ databases">
        <title>Oil enriched cultivation method for isolating marine PHA-producing bacteria.</title>
        <authorList>
            <person name="Zheng W."/>
            <person name="Yu S."/>
            <person name="Huang Y."/>
        </authorList>
    </citation>
    <scope>NUCLEOTIDE SEQUENCE [LARGE SCALE GENOMIC DNA]</scope>
    <source>
        <strain evidence="16 17">SY-2-6</strain>
    </source>
</reference>
<dbReference type="InterPro" id="IPR027417">
    <property type="entry name" value="P-loop_NTPase"/>
</dbReference>
<proteinExistence type="inferred from homology"/>
<name>A0ABS3DST0_9BACI</name>
<evidence type="ECO:0000256" key="14">
    <source>
        <dbReference type="RuleBase" id="RU004347"/>
    </source>
</evidence>
<comment type="caution">
    <text evidence="16">The sequence shown here is derived from an EMBL/GenBank/DDBJ whole genome shotgun (WGS) entry which is preliminary data.</text>
</comment>
<comment type="catalytic activity">
    <reaction evidence="1 13 14">
        <text>adenosine 5'-phosphosulfate + ATP = 3'-phosphoadenylyl sulfate + ADP + H(+)</text>
        <dbReference type="Rhea" id="RHEA:24152"/>
        <dbReference type="ChEBI" id="CHEBI:15378"/>
        <dbReference type="ChEBI" id="CHEBI:30616"/>
        <dbReference type="ChEBI" id="CHEBI:58243"/>
        <dbReference type="ChEBI" id="CHEBI:58339"/>
        <dbReference type="ChEBI" id="CHEBI:456216"/>
        <dbReference type="EC" id="2.7.1.25"/>
    </reaction>
</comment>
<evidence type="ECO:0000256" key="8">
    <source>
        <dbReference type="ARBA" id="ARBA00022777"/>
    </source>
</evidence>
<dbReference type="InterPro" id="IPR002891">
    <property type="entry name" value="APS"/>
</dbReference>
<gene>
    <name evidence="13 16" type="primary">cysC</name>
    <name evidence="16" type="ORF">JF544_04045</name>
</gene>
<dbReference type="EMBL" id="JAEKJY010000001">
    <property type="protein sequence ID" value="MBN8234403.1"/>
    <property type="molecule type" value="Genomic_DNA"/>
</dbReference>
<dbReference type="PANTHER" id="PTHR11055">
    <property type="entry name" value="BIFUNCTIONAL 3'-PHOSPHOADENOSINE 5'-PHOSPHOSULFATE SYNTHASE"/>
    <property type="match status" value="1"/>
</dbReference>
<keyword evidence="8 13" id="KW-0418">Kinase</keyword>
<dbReference type="SUPFAM" id="SSF52540">
    <property type="entry name" value="P-loop containing nucleoside triphosphate hydrolases"/>
    <property type="match status" value="1"/>
</dbReference>
<dbReference type="InterPro" id="IPR059117">
    <property type="entry name" value="APS_kinase_dom"/>
</dbReference>
<keyword evidence="7 13" id="KW-0547">Nucleotide-binding</keyword>
<feature type="domain" description="APS kinase" evidence="15">
    <location>
        <begin position="27"/>
        <end position="173"/>
    </location>
</feature>
<feature type="active site" description="Phosphoserine intermediate" evidence="13">
    <location>
        <position position="106"/>
    </location>
</feature>
<comment type="pathway">
    <text evidence="3 13 14">Sulfur metabolism; hydrogen sulfide biosynthesis; sulfite from sulfate: step 2/3.</text>
</comment>
<organism evidence="16 17">
    <name type="scientific">Halobacillus kuroshimensis</name>
    <dbReference type="NCBI Taxonomy" id="302481"/>
    <lineage>
        <taxon>Bacteria</taxon>
        <taxon>Bacillati</taxon>
        <taxon>Bacillota</taxon>
        <taxon>Bacilli</taxon>
        <taxon>Bacillales</taxon>
        <taxon>Bacillaceae</taxon>
        <taxon>Halobacillus</taxon>
    </lineage>
</organism>
<keyword evidence="6 13" id="KW-0808">Transferase</keyword>
<evidence type="ECO:0000256" key="12">
    <source>
        <dbReference type="ARBA" id="ARBA00031464"/>
    </source>
</evidence>
<evidence type="ECO:0000259" key="15">
    <source>
        <dbReference type="Pfam" id="PF01583"/>
    </source>
</evidence>
<dbReference type="CDD" id="cd02027">
    <property type="entry name" value="APSK"/>
    <property type="match status" value="1"/>
</dbReference>
<dbReference type="NCBIfam" id="TIGR00455">
    <property type="entry name" value="apsK"/>
    <property type="match status" value="1"/>
</dbReference>
<evidence type="ECO:0000256" key="3">
    <source>
        <dbReference type="ARBA" id="ARBA00004806"/>
    </source>
</evidence>
<dbReference type="GO" id="GO:0004020">
    <property type="term" value="F:adenylylsulfate kinase activity"/>
    <property type="evidence" value="ECO:0007669"/>
    <property type="project" value="UniProtKB-EC"/>
</dbReference>
<dbReference type="EC" id="2.7.1.25" evidence="5 13"/>
<keyword evidence="17" id="KW-1185">Reference proteome</keyword>
<evidence type="ECO:0000256" key="13">
    <source>
        <dbReference type="HAMAP-Rule" id="MF_00065"/>
    </source>
</evidence>
<evidence type="ECO:0000256" key="10">
    <source>
        <dbReference type="ARBA" id="ARBA00029724"/>
    </source>
</evidence>
<dbReference type="NCBIfam" id="NF003013">
    <property type="entry name" value="PRK03846.1"/>
    <property type="match status" value="1"/>
</dbReference>
<protein>
    <recommendedName>
        <fullName evidence="5 13">Adenylyl-sulfate kinase</fullName>
        <ecNumber evidence="5 13">2.7.1.25</ecNumber>
    </recommendedName>
    <alternativeName>
        <fullName evidence="11 13">APS kinase</fullName>
    </alternativeName>
    <alternativeName>
        <fullName evidence="12 13">ATP adenosine-5'-phosphosulfate 3'-phosphotransferase</fullName>
    </alternativeName>
    <alternativeName>
        <fullName evidence="10 13">Adenosine-5'-phosphosulfate kinase</fullName>
    </alternativeName>
</protein>
<dbReference type="Gene3D" id="3.40.50.300">
    <property type="entry name" value="P-loop containing nucleotide triphosphate hydrolases"/>
    <property type="match status" value="1"/>
</dbReference>
<evidence type="ECO:0000256" key="1">
    <source>
        <dbReference type="ARBA" id="ARBA00001823"/>
    </source>
</evidence>
<dbReference type="RefSeq" id="WP_027954160.1">
    <property type="nucleotide sequence ID" value="NZ_JAEKJY010000001.1"/>
</dbReference>
<dbReference type="Proteomes" id="UP000663970">
    <property type="component" value="Unassembled WGS sequence"/>
</dbReference>
<evidence type="ECO:0000256" key="9">
    <source>
        <dbReference type="ARBA" id="ARBA00022840"/>
    </source>
</evidence>
<evidence type="ECO:0000256" key="4">
    <source>
        <dbReference type="ARBA" id="ARBA00007008"/>
    </source>
</evidence>
<dbReference type="Pfam" id="PF01583">
    <property type="entry name" value="APS_kinase"/>
    <property type="match status" value="1"/>
</dbReference>
<evidence type="ECO:0000256" key="7">
    <source>
        <dbReference type="ARBA" id="ARBA00022741"/>
    </source>
</evidence>
<evidence type="ECO:0000313" key="16">
    <source>
        <dbReference type="EMBL" id="MBN8234403.1"/>
    </source>
</evidence>
<evidence type="ECO:0000256" key="5">
    <source>
        <dbReference type="ARBA" id="ARBA00012121"/>
    </source>
</evidence>
<sequence>MATNLTWHEAAVQKKDYRSKNGHFSGVLWFTGLSGAGKSSIANHLNRLLFEHGIQTYLLDGDNVRHGLNQDLGFSEADRTENIRRIGEVSKLFTDNGSIVLTAFISPYRQDRDRVRSLLEEDEFMEVFVDCPVEECENRDPKGLYKKARAGEISGFTGVDAPYEAPVNPECIVQSGQHSIQDCAEQIFQLLIDKKWLNDKEG</sequence>
<evidence type="ECO:0000256" key="6">
    <source>
        <dbReference type="ARBA" id="ARBA00022679"/>
    </source>
</evidence>
<keyword evidence="13" id="KW-0597">Phosphoprotein</keyword>
<evidence type="ECO:0000313" key="17">
    <source>
        <dbReference type="Proteomes" id="UP000663970"/>
    </source>
</evidence>
<accession>A0ABS3DST0</accession>
<comment type="function">
    <text evidence="2 13 14">Catalyzes the synthesis of activated sulfate.</text>
</comment>
<dbReference type="HAMAP" id="MF_00065">
    <property type="entry name" value="Adenylyl_sulf_kinase"/>
    <property type="match status" value="1"/>
</dbReference>
<dbReference type="PANTHER" id="PTHR11055:SF1">
    <property type="entry name" value="PAPS SYNTHETASE, ISOFORM D"/>
    <property type="match status" value="1"/>
</dbReference>
<keyword evidence="9 13" id="KW-0067">ATP-binding</keyword>
<evidence type="ECO:0000256" key="11">
    <source>
        <dbReference type="ARBA" id="ARBA00031393"/>
    </source>
</evidence>